<sequence>MFMRFIADGPNIPDELLVARDTGRVIFFCGAGVSYAEANLPSFATLAADVIDRLGAAQDSHARLLFERARSLDPLPGVGGLVATDRVFGLLEQEFEVSDVRGAVAEALQPKPNVNLDAHRTLLDLATANGITRLVTTNFDLLFEACVPNLLSHDPPSLPDPHSDREFRGIVHLHGRVDTAYRRAHSDEFVISSADFGRAYLSAGWATRFIRRLLSRFQVVFVGYTADDPPVQYLLEGLNLRAGTPNKLYAFQGGEQKSAIALWEKRGVEAIAFDSENGFAPLWNTLRAWAERARDSGKWCENVLTRAASGPTELAPHERGQVLHILSIREGARRLISLIQPLGAEWLLVLDPRQRYSTPLRSYTNSESAPSFDPFDSLCVDSDPTPGPADPEDAFRSRDIPTEAVDPFQSNLLDREQGTLRARATVRGNPHEFHTELSRRLEDIALWLRQVAHHPVALWWAAHQDGLHPRVIDSIERALQHDVKRFPHAVLHGWRMLLSAWADQRLESDTERYRIAHRATQEGWSLSLVRELCGLYRPKIIVTPSFQIPHPLKWLADDQQESVVSCSVEYPHPHEAIRIPDEFLSYAVECFRANIDLAVALERENSGTRQVYLTTSRGPDDGVELPDRSFGLTGPLIHFQKLIARLATIDLEAAYRQIRSWPSDDDFVFARLRIWSAGTGLLNADEAGAVLLELSDRAFWGSTHERDLLYALRDRWKEFSTAVRDGLEQRLLTGSFPWSADWGDKREKFKAHDKLSRLHWLISQGVEFSFDVQEIMRSLRQANPEWSERHGDAAADSNAPEVQTIVADNRPDPILATPISEILKRAEELGQPSFWERIERDPFRGLAEKRPSLALAALTFAGRSGEAPPWAWAAFLRVDARRTDPARMLRTIAARLRRLPPTRLRDIAYPVSDWMDRISDRFYGDAPDVLSGLWGAIIEALHLIEVKQQSGRKRSWADDALNAPVGRLFDLLVKDPAKDGLGAGNGFPAHWTARLDDLLDLPGDMRRHALVMLGFQLTWLYTIDPVWTERQVLPFADDCGSDGDALWDGLLWAARVPQKRLFLALKAGLCARSTSQRRRNGNSVLAGFLLFGWKGDARTEERLLTDIEFREILIHADDELRRKILWQLGQWSKETDSHWRGEVLPFLRRVWPKQRAVHTPNMSGHLAKLALDSGNLMQEVVAQIVPRLGPARNPHLYFASSSDGSDPPPWRAYPAATLDLLWAILGEDIASWPYGIEEVLNTLSQATETASDPRLAELRRRMALS</sequence>
<keyword evidence="2" id="KW-1185">Reference proteome</keyword>
<dbReference type="Pfam" id="PF13289">
    <property type="entry name" value="SIR2_2"/>
    <property type="match status" value="1"/>
</dbReference>
<dbReference type="AlphaFoldDB" id="A0A327KEE6"/>
<dbReference type="SUPFAM" id="SSF52467">
    <property type="entry name" value="DHS-like NAD/FAD-binding domain"/>
    <property type="match status" value="1"/>
</dbReference>
<dbReference type="EMBL" id="NPEU01000207">
    <property type="protein sequence ID" value="RAI36757.1"/>
    <property type="molecule type" value="Genomic_DNA"/>
</dbReference>
<gene>
    <name evidence="1" type="ORF">CH338_17140</name>
</gene>
<dbReference type="InterPro" id="IPR029035">
    <property type="entry name" value="DHS-like_NAD/FAD-binding_dom"/>
</dbReference>
<dbReference type="Proteomes" id="UP000248863">
    <property type="component" value="Unassembled WGS sequence"/>
</dbReference>
<protein>
    <submittedName>
        <fullName evidence="1">Uncharacterized protein</fullName>
    </submittedName>
</protein>
<reference evidence="1 2" key="1">
    <citation type="submission" date="2017-07" db="EMBL/GenBank/DDBJ databases">
        <title>Draft Genome Sequences of Select Purple Nonsulfur Bacteria.</title>
        <authorList>
            <person name="Lasarre B."/>
            <person name="Mckinlay J.B."/>
        </authorList>
    </citation>
    <scope>NUCLEOTIDE SEQUENCE [LARGE SCALE GENOMIC DNA]</scope>
    <source>
        <strain evidence="1 2">DSM 11907</strain>
    </source>
</reference>
<comment type="caution">
    <text evidence="1">The sequence shown here is derived from an EMBL/GenBank/DDBJ whole genome shotgun (WGS) entry which is preliminary data.</text>
</comment>
<organism evidence="1 2">
    <name type="scientific">Rhodoplanes elegans</name>
    <dbReference type="NCBI Taxonomy" id="29408"/>
    <lineage>
        <taxon>Bacteria</taxon>
        <taxon>Pseudomonadati</taxon>
        <taxon>Pseudomonadota</taxon>
        <taxon>Alphaproteobacteria</taxon>
        <taxon>Hyphomicrobiales</taxon>
        <taxon>Nitrobacteraceae</taxon>
        <taxon>Rhodoplanes</taxon>
    </lineage>
</organism>
<accession>A0A327KEE6</accession>
<evidence type="ECO:0000313" key="2">
    <source>
        <dbReference type="Proteomes" id="UP000248863"/>
    </source>
</evidence>
<dbReference type="Gene3D" id="3.40.50.1220">
    <property type="entry name" value="TPP-binding domain"/>
    <property type="match status" value="1"/>
</dbReference>
<evidence type="ECO:0000313" key="1">
    <source>
        <dbReference type="EMBL" id="RAI36757.1"/>
    </source>
</evidence>
<name>A0A327KEE6_9BRAD</name>
<proteinExistence type="predicted"/>